<name>A0A8S4MVR3_OWEFU</name>
<comment type="cofactor">
    <cofactor evidence="1">
        <name>Mn(2+)</name>
        <dbReference type="ChEBI" id="CHEBI:29035"/>
    </cofactor>
</comment>
<evidence type="ECO:0000256" key="19">
    <source>
        <dbReference type="SAM" id="MobiDB-lite"/>
    </source>
</evidence>
<feature type="compositionally biased region" description="Low complexity" evidence="19">
    <location>
        <begin position="7"/>
        <end position="20"/>
    </location>
</feature>
<comment type="catalytic activity">
    <reaction evidence="15">
        <text>L-seryl-[protein] + ATP = O-phospho-L-seryl-[protein] + ADP + H(+)</text>
        <dbReference type="Rhea" id="RHEA:17989"/>
        <dbReference type="Rhea" id="RHEA-COMP:9863"/>
        <dbReference type="Rhea" id="RHEA-COMP:11604"/>
        <dbReference type="ChEBI" id="CHEBI:15378"/>
        <dbReference type="ChEBI" id="CHEBI:29999"/>
        <dbReference type="ChEBI" id="CHEBI:30616"/>
        <dbReference type="ChEBI" id="CHEBI:83421"/>
        <dbReference type="ChEBI" id="CHEBI:456216"/>
        <dbReference type="EC" id="2.7.12.1"/>
    </reaction>
</comment>
<evidence type="ECO:0000256" key="16">
    <source>
        <dbReference type="ARBA" id="ARBA00049308"/>
    </source>
</evidence>
<dbReference type="InterPro" id="IPR050940">
    <property type="entry name" value="Actin_reg-Ser/Thr_kinase"/>
</dbReference>
<keyword evidence="5" id="KW-0723">Serine/threonine-protein kinase</keyword>
<evidence type="ECO:0000259" key="20">
    <source>
        <dbReference type="PROSITE" id="PS50011"/>
    </source>
</evidence>
<evidence type="ECO:0000256" key="9">
    <source>
        <dbReference type="ARBA" id="ARBA00022741"/>
    </source>
</evidence>
<evidence type="ECO:0000256" key="13">
    <source>
        <dbReference type="ARBA" id="ARBA00023137"/>
    </source>
</evidence>
<dbReference type="GO" id="GO:0030036">
    <property type="term" value="P:actin cytoskeleton organization"/>
    <property type="evidence" value="ECO:0007669"/>
    <property type="project" value="TreeGrafter"/>
</dbReference>
<dbReference type="Gene3D" id="3.30.200.20">
    <property type="entry name" value="Phosphorylase Kinase, domain 1"/>
    <property type="match status" value="1"/>
</dbReference>
<evidence type="ECO:0000256" key="14">
    <source>
        <dbReference type="ARBA" id="ARBA00023211"/>
    </source>
</evidence>
<keyword evidence="12" id="KW-0460">Magnesium</keyword>
<evidence type="ECO:0000256" key="17">
    <source>
        <dbReference type="ARBA" id="ARBA00051680"/>
    </source>
</evidence>
<dbReference type="InterPro" id="IPR017441">
    <property type="entry name" value="Protein_kinase_ATP_BS"/>
</dbReference>
<comment type="cofactor">
    <cofactor evidence="2">
        <name>Mg(2+)</name>
        <dbReference type="ChEBI" id="CHEBI:18420"/>
    </cofactor>
</comment>
<evidence type="ECO:0000313" key="21">
    <source>
        <dbReference type="EMBL" id="CAH1772481.1"/>
    </source>
</evidence>
<dbReference type="GO" id="GO:0046872">
    <property type="term" value="F:metal ion binding"/>
    <property type="evidence" value="ECO:0007669"/>
    <property type="project" value="UniProtKB-KW"/>
</dbReference>
<dbReference type="InterPro" id="IPR001245">
    <property type="entry name" value="Ser-Thr/Tyr_kinase_cat_dom"/>
</dbReference>
<dbReference type="EMBL" id="CAIIXF020000001">
    <property type="protein sequence ID" value="CAH1772481.1"/>
    <property type="molecule type" value="Genomic_DNA"/>
</dbReference>
<evidence type="ECO:0000256" key="18">
    <source>
        <dbReference type="PROSITE-ProRule" id="PRU10141"/>
    </source>
</evidence>
<feature type="region of interest" description="Disordered" evidence="19">
    <location>
        <begin position="1"/>
        <end position="27"/>
    </location>
</feature>
<evidence type="ECO:0000256" key="10">
    <source>
        <dbReference type="ARBA" id="ARBA00022777"/>
    </source>
</evidence>
<organism evidence="21 22">
    <name type="scientific">Owenia fusiformis</name>
    <name type="common">Polychaete worm</name>
    <dbReference type="NCBI Taxonomy" id="6347"/>
    <lineage>
        <taxon>Eukaryota</taxon>
        <taxon>Metazoa</taxon>
        <taxon>Spiralia</taxon>
        <taxon>Lophotrochozoa</taxon>
        <taxon>Annelida</taxon>
        <taxon>Polychaeta</taxon>
        <taxon>Sedentaria</taxon>
        <taxon>Canalipalpata</taxon>
        <taxon>Sabellida</taxon>
        <taxon>Oweniida</taxon>
        <taxon>Oweniidae</taxon>
        <taxon>Owenia</taxon>
    </lineage>
</organism>
<evidence type="ECO:0000256" key="15">
    <source>
        <dbReference type="ARBA" id="ARBA00049003"/>
    </source>
</evidence>
<dbReference type="GO" id="GO:0005634">
    <property type="term" value="C:nucleus"/>
    <property type="evidence" value="ECO:0007669"/>
    <property type="project" value="TreeGrafter"/>
</dbReference>
<keyword evidence="13" id="KW-0829">Tyrosine-protein kinase</keyword>
<keyword evidence="14" id="KW-0464">Manganese</keyword>
<evidence type="ECO:0000256" key="4">
    <source>
        <dbReference type="ARBA" id="ARBA00013203"/>
    </source>
</evidence>
<dbReference type="GO" id="GO:0005737">
    <property type="term" value="C:cytoplasm"/>
    <property type="evidence" value="ECO:0007669"/>
    <property type="project" value="TreeGrafter"/>
</dbReference>
<gene>
    <name evidence="21" type="ORF">OFUS_LOCUS245</name>
</gene>
<evidence type="ECO:0000256" key="2">
    <source>
        <dbReference type="ARBA" id="ARBA00001946"/>
    </source>
</evidence>
<dbReference type="OrthoDB" id="20134at2759"/>
<comment type="caution">
    <text evidence="21">The sequence shown here is derived from an EMBL/GenBank/DDBJ whole genome shotgun (WGS) entry which is preliminary data.</text>
</comment>
<keyword evidence="22" id="KW-1185">Reference proteome</keyword>
<dbReference type="PANTHER" id="PTHR46485">
    <property type="entry name" value="LIM DOMAIN KINASE 1"/>
    <property type="match status" value="1"/>
</dbReference>
<evidence type="ECO:0000256" key="6">
    <source>
        <dbReference type="ARBA" id="ARBA00022553"/>
    </source>
</evidence>
<evidence type="ECO:0000313" key="22">
    <source>
        <dbReference type="Proteomes" id="UP000749559"/>
    </source>
</evidence>
<evidence type="ECO:0000256" key="12">
    <source>
        <dbReference type="ARBA" id="ARBA00022842"/>
    </source>
</evidence>
<keyword evidence="8" id="KW-0479">Metal-binding</keyword>
<evidence type="ECO:0000256" key="11">
    <source>
        <dbReference type="ARBA" id="ARBA00022840"/>
    </source>
</evidence>
<dbReference type="GO" id="GO:0004674">
    <property type="term" value="F:protein serine/threonine kinase activity"/>
    <property type="evidence" value="ECO:0007669"/>
    <property type="project" value="UniProtKB-KW"/>
</dbReference>
<proteinExistence type="inferred from homology"/>
<keyword evidence="10" id="KW-0418">Kinase</keyword>
<keyword evidence="11 18" id="KW-0067">ATP-binding</keyword>
<feature type="region of interest" description="Disordered" evidence="19">
    <location>
        <begin position="652"/>
        <end position="706"/>
    </location>
</feature>
<evidence type="ECO:0000256" key="8">
    <source>
        <dbReference type="ARBA" id="ARBA00022723"/>
    </source>
</evidence>
<dbReference type="InterPro" id="IPR008266">
    <property type="entry name" value="Tyr_kinase_AS"/>
</dbReference>
<keyword evidence="6" id="KW-0597">Phosphoprotein</keyword>
<feature type="binding site" evidence="18">
    <location>
        <position position="123"/>
    </location>
    <ligand>
        <name>ATP</name>
        <dbReference type="ChEBI" id="CHEBI:30616"/>
    </ligand>
</feature>
<comment type="similarity">
    <text evidence="3">Belongs to the protein kinase superfamily. TKL Ser/Thr protein kinase family.</text>
</comment>
<dbReference type="SUPFAM" id="SSF56112">
    <property type="entry name" value="Protein kinase-like (PK-like)"/>
    <property type="match status" value="1"/>
</dbReference>
<dbReference type="GO" id="GO:0005524">
    <property type="term" value="F:ATP binding"/>
    <property type="evidence" value="ECO:0007669"/>
    <property type="project" value="UniProtKB-UniRule"/>
</dbReference>
<dbReference type="FunFam" id="1.10.510.10:FF:000202">
    <property type="entry name" value="Dual specificity testis-specific protein kinase 2"/>
    <property type="match status" value="1"/>
</dbReference>
<dbReference type="GO" id="GO:0004712">
    <property type="term" value="F:protein serine/threonine/tyrosine kinase activity"/>
    <property type="evidence" value="ECO:0007669"/>
    <property type="project" value="UniProtKB-EC"/>
</dbReference>
<accession>A0A8S4MVR3</accession>
<dbReference type="Proteomes" id="UP000749559">
    <property type="component" value="Unassembled WGS sequence"/>
</dbReference>
<evidence type="ECO:0000256" key="3">
    <source>
        <dbReference type="ARBA" id="ARBA00005843"/>
    </source>
</evidence>
<reference evidence="21" key="1">
    <citation type="submission" date="2022-03" db="EMBL/GenBank/DDBJ databases">
        <authorList>
            <person name="Martin C."/>
        </authorList>
    </citation>
    <scope>NUCLEOTIDE SEQUENCE</scope>
</reference>
<dbReference type="PROSITE" id="PS00107">
    <property type="entry name" value="PROTEIN_KINASE_ATP"/>
    <property type="match status" value="1"/>
</dbReference>
<dbReference type="PANTHER" id="PTHR46485:SF5">
    <property type="entry name" value="CENTER DIVIDER, ISOFORM A"/>
    <property type="match status" value="1"/>
</dbReference>
<evidence type="ECO:0000256" key="7">
    <source>
        <dbReference type="ARBA" id="ARBA00022679"/>
    </source>
</evidence>
<feature type="domain" description="Protein kinase" evidence="20">
    <location>
        <begin position="94"/>
        <end position="356"/>
    </location>
</feature>
<dbReference type="GO" id="GO:0004713">
    <property type="term" value="F:protein tyrosine kinase activity"/>
    <property type="evidence" value="ECO:0007669"/>
    <property type="project" value="UniProtKB-KW"/>
</dbReference>
<comment type="catalytic activity">
    <reaction evidence="16">
        <text>L-threonyl-[protein] + ATP = O-phospho-L-threonyl-[protein] + ADP + H(+)</text>
        <dbReference type="Rhea" id="RHEA:46608"/>
        <dbReference type="Rhea" id="RHEA-COMP:11060"/>
        <dbReference type="Rhea" id="RHEA-COMP:11605"/>
        <dbReference type="ChEBI" id="CHEBI:15378"/>
        <dbReference type="ChEBI" id="CHEBI:30013"/>
        <dbReference type="ChEBI" id="CHEBI:30616"/>
        <dbReference type="ChEBI" id="CHEBI:61977"/>
        <dbReference type="ChEBI" id="CHEBI:456216"/>
        <dbReference type="EC" id="2.7.12.1"/>
    </reaction>
</comment>
<protein>
    <recommendedName>
        <fullName evidence="4">dual-specificity kinase</fullName>
        <ecNumber evidence="4">2.7.12.1</ecNumber>
    </recommendedName>
</protein>
<dbReference type="InterPro" id="IPR000719">
    <property type="entry name" value="Prot_kinase_dom"/>
</dbReference>
<dbReference type="PROSITE" id="PS50011">
    <property type="entry name" value="PROTEIN_KINASE_DOM"/>
    <property type="match status" value="1"/>
</dbReference>
<dbReference type="InterPro" id="IPR011009">
    <property type="entry name" value="Kinase-like_dom_sf"/>
</dbReference>
<evidence type="ECO:0000256" key="5">
    <source>
        <dbReference type="ARBA" id="ARBA00022527"/>
    </source>
</evidence>
<dbReference type="AlphaFoldDB" id="A0A8S4MVR3"/>
<sequence>MLKKVRSSTTSIIPTSKSTPALDNLNKSKLNGENELSVDISSNMGKGQNYEIERGSQDDNMNCLPPSPSSLSRRRISSCQALKSAVATLYRMDDFTTEELGSGFFSEVFKVTHRTTKEVMVLKLNISPSNKPNVLREVQLMNKLNHPNILKFKGVCVHEGQLHALTEYINEGSLEQLLGNKRLDLSWSVRVQLALDMAKGMRYLHHRGVFHRDFTSKNVLINKEDGKYSAVVGDFGLAARIPDPLDNSKKLPIVGSPYWMSPECLNDKRYDERADVFSFGIILCEIIARIEADPDQLPRTKNFGLDYVAFSKMVEKSCPPVDFLQLAFRCCQVDPKKRPSFSEVVPQLVQVQQNLFKQLVLADICNLSLSDNDMVILNNRVQEPTTVDVTANTLETSIPIPIHHMASRDAPEEQDMSSTLVSSIPATPSLLATIMRHDDPFYTPTIPNPFRTLNSVFQEGQKIIGPPILTMSFEDLASPSICSTPPGSQSDFLAWSEQLCASMRLSRSLPSSPTLLRRTFEQFSQEQEEYARNIDFPLKQRTTSDTSAMKKLVFEDPGDTSNMKRLVHEDLCDGELSDSSSSTDSAVELVSQTSSFKHTLAHRLAHGQCRKSFQMGSAGDKYQNISESKMRYFDPYFPGEWCVKEHLTVDDRGDMPRSYSSSESCMSYDESGALSPTSSLSSYEDADSLHSSNTDSPEKRPRSMDMSRLRSEFIEKRAVSFDRGGLGAIELSKNSRYRAQAIQGASMEYMNRHKPINSELWPSRQQIGLIRPSFVHEKVKKWELRQKEKETNPNKKCSVTVKFSLKNTGVKDTKIKLEEKSSQ</sequence>
<comment type="catalytic activity">
    <reaction evidence="17">
        <text>L-tyrosyl-[protein] + ATP = O-phospho-L-tyrosyl-[protein] + ADP + H(+)</text>
        <dbReference type="Rhea" id="RHEA:10596"/>
        <dbReference type="Rhea" id="RHEA-COMP:10136"/>
        <dbReference type="Rhea" id="RHEA-COMP:20101"/>
        <dbReference type="ChEBI" id="CHEBI:15378"/>
        <dbReference type="ChEBI" id="CHEBI:30616"/>
        <dbReference type="ChEBI" id="CHEBI:46858"/>
        <dbReference type="ChEBI" id="CHEBI:61978"/>
        <dbReference type="ChEBI" id="CHEBI:456216"/>
        <dbReference type="EC" id="2.7.12.1"/>
    </reaction>
</comment>
<feature type="compositionally biased region" description="Low complexity" evidence="19">
    <location>
        <begin position="658"/>
        <end position="682"/>
    </location>
</feature>
<dbReference type="Pfam" id="PF07714">
    <property type="entry name" value="PK_Tyr_Ser-Thr"/>
    <property type="match status" value="1"/>
</dbReference>
<dbReference type="Gene3D" id="1.10.510.10">
    <property type="entry name" value="Transferase(Phosphotransferase) domain 1"/>
    <property type="match status" value="1"/>
</dbReference>
<evidence type="ECO:0000256" key="1">
    <source>
        <dbReference type="ARBA" id="ARBA00001936"/>
    </source>
</evidence>
<dbReference type="PROSITE" id="PS00109">
    <property type="entry name" value="PROTEIN_KINASE_TYR"/>
    <property type="match status" value="1"/>
</dbReference>
<dbReference type="FunFam" id="3.30.200.20:FF:000134">
    <property type="entry name" value="Dual specificity testis-specific protein kinase 2"/>
    <property type="match status" value="1"/>
</dbReference>
<feature type="compositionally biased region" description="Basic and acidic residues" evidence="19">
    <location>
        <begin position="696"/>
        <end position="706"/>
    </location>
</feature>
<dbReference type="PRINTS" id="PR00109">
    <property type="entry name" value="TYRKINASE"/>
</dbReference>
<keyword evidence="9 18" id="KW-0547">Nucleotide-binding</keyword>
<keyword evidence="7" id="KW-0808">Transferase</keyword>
<dbReference type="EC" id="2.7.12.1" evidence="4"/>